<accession>Q0S0T3</accession>
<evidence type="ECO:0000313" key="3">
    <source>
        <dbReference type="Proteomes" id="UP000008710"/>
    </source>
</evidence>
<feature type="region of interest" description="Disordered" evidence="1">
    <location>
        <begin position="1"/>
        <end position="25"/>
    </location>
</feature>
<reference evidence="3" key="1">
    <citation type="journal article" date="2006" name="Proc. Natl. Acad. Sci. U.S.A.">
        <title>The complete genome of Rhodococcus sp. RHA1 provides insights into a catabolic powerhouse.</title>
        <authorList>
            <person name="McLeod M.P."/>
            <person name="Warren R.L."/>
            <person name="Hsiao W.W.L."/>
            <person name="Araki N."/>
            <person name="Myhre M."/>
            <person name="Fernandes C."/>
            <person name="Miyazawa D."/>
            <person name="Wong W."/>
            <person name="Lillquist A.L."/>
            <person name="Wang D."/>
            <person name="Dosanjh M."/>
            <person name="Hara H."/>
            <person name="Petrescu A."/>
            <person name="Morin R.D."/>
            <person name="Yang G."/>
            <person name="Stott J.M."/>
            <person name="Schein J.E."/>
            <person name="Shin H."/>
            <person name="Smailus D."/>
            <person name="Siddiqui A.S."/>
            <person name="Marra M.A."/>
            <person name="Jones S.J.M."/>
            <person name="Holt R."/>
            <person name="Brinkman F.S.L."/>
            <person name="Miyauchi K."/>
            <person name="Fukuda M."/>
            <person name="Davies J.E."/>
            <person name="Mohn W.W."/>
            <person name="Eltis L.D."/>
        </authorList>
    </citation>
    <scope>NUCLEOTIDE SEQUENCE [LARGE SCALE GENOMIC DNA]</scope>
    <source>
        <strain evidence="3">RHA1</strain>
    </source>
</reference>
<proteinExistence type="predicted"/>
<organism evidence="2 3">
    <name type="scientific">Rhodococcus jostii (strain RHA1)</name>
    <dbReference type="NCBI Taxonomy" id="101510"/>
    <lineage>
        <taxon>Bacteria</taxon>
        <taxon>Bacillati</taxon>
        <taxon>Actinomycetota</taxon>
        <taxon>Actinomycetes</taxon>
        <taxon>Mycobacteriales</taxon>
        <taxon>Nocardiaceae</taxon>
        <taxon>Rhodococcus</taxon>
    </lineage>
</organism>
<dbReference type="EMBL" id="CP000431">
    <property type="protein sequence ID" value="ABG98853.1"/>
    <property type="molecule type" value="Genomic_DNA"/>
</dbReference>
<feature type="region of interest" description="Disordered" evidence="1">
    <location>
        <begin position="58"/>
        <end position="92"/>
    </location>
</feature>
<protein>
    <submittedName>
        <fullName evidence="2">Uncharacterized protein</fullName>
    </submittedName>
</protein>
<name>Q0S0T3_RHOJR</name>
<gene>
    <name evidence="2" type="ordered locus">RHA1_ro07089</name>
</gene>
<evidence type="ECO:0000313" key="2">
    <source>
        <dbReference type="EMBL" id="ABG98853.1"/>
    </source>
</evidence>
<dbReference type="AlphaFoldDB" id="Q0S0T3"/>
<sequence length="92" mass="10283">MHVEDRKAKRPHFPVHVRPLADRRNDQLAARERVQEIDRKTSRHHTVSALADRGTLAGYGSVRDRSNEAGMGARNPAAVTHGDDNGRLVTPR</sequence>
<dbReference type="Proteomes" id="UP000008710">
    <property type="component" value="Chromosome"/>
</dbReference>
<dbReference type="HOGENOM" id="CLU_2411226_0_0_11"/>
<dbReference type="KEGG" id="rha:RHA1_ro07089"/>
<evidence type="ECO:0000256" key="1">
    <source>
        <dbReference type="SAM" id="MobiDB-lite"/>
    </source>
</evidence>